<dbReference type="InterPro" id="IPR006016">
    <property type="entry name" value="UspA"/>
</dbReference>
<evidence type="ECO:0000256" key="1">
    <source>
        <dbReference type="ARBA" id="ARBA00008791"/>
    </source>
</evidence>
<dbReference type="InterPro" id="IPR006015">
    <property type="entry name" value="Universal_stress_UspA"/>
</dbReference>
<dbReference type="PRINTS" id="PR01438">
    <property type="entry name" value="UNVRSLSTRESS"/>
</dbReference>
<protein>
    <submittedName>
        <fullName evidence="3">Universal stress protein UspA</fullName>
    </submittedName>
</protein>
<keyword evidence="4" id="KW-1185">Reference proteome</keyword>
<sequence>MSETAPSPLATLRDILVGSTVESGYEKASAAIGYGLGLARAAGAHLTVQSASWRLSGDDGWLADFDSKETTIVDRRLDALARALAQDAAGAAGLAGIVCTTETPSLSYPEIVNRLAERARLYDLTILDAGQSSYDLDRETIETALLRSGRPVIAVPPQHATFSARRIVLAWDGSAQAVRAANDALPLLRAAEAVEIVAVLGEAETEGAMPGTEFAPHLARHGVTVSVDTLPLADSVADTLRAGAVRFGAELIVMGAYRHSRVREFFFGGVTRSLLKSSPAPLFLSH</sequence>
<dbReference type="Gene3D" id="3.40.50.12370">
    <property type="match status" value="1"/>
</dbReference>
<dbReference type="SUPFAM" id="SSF52402">
    <property type="entry name" value="Adenine nucleotide alpha hydrolases-like"/>
    <property type="match status" value="1"/>
</dbReference>
<organism evidence="3 4">
    <name type="scientific">Methylobacterium radiotolerans</name>
    <dbReference type="NCBI Taxonomy" id="31998"/>
    <lineage>
        <taxon>Bacteria</taxon>
        <taxon>Pseudomonadati</taxon>
        <taxon>Pseudomonadota</taxon>
        <taxon>Alphaproteobacteria</taxon>
        <taxon>Hyphomicrobiales</taxon>
        <taxon>Methylobacteriaceae</taxon>
        <taxon>Methylobacterium</taxon>
    </lineage>
</organism>
<comment type="caution">
    <text evidence="3">The sequence shown here is derived from an EMBL/GenBank/DDBJ whole genome shotgun (WGS) entry which is preliminary data.</text>
</comment>
<comment type="similarity">
    <text evidence="1">Belongs to the universal stress protein A family.</text>
</comment>
<accession>A0ABU7TG29</accession>
<evidence type="ECO:0000259" key="2">
    <source>
        <dbReference type="Pfam" id="PF00582"/>
    </source>
</evidence>
<gene>
    <name evidence="3" type="ORF">MRSR164_23400</name>
</gene>
<feature type="domain" description="UspA" evidence="2">
    <location>
        <begin position="165"/>
        <end position="283"/>
    </location>
</feature>
<dbReference type="EMBL" id="MLBY01000005">
    <property type="protein sequence ID" value="MEE7459626.1"/>
    <property type="molecule type" value="Genomic_DNA"/>
</dbReference>
<proteinExistence type="inferred from homology"/>
<dbReference type="Pfam" id="PF00582">
    <property type="entry name" value="Usp"/>
    <property type="match status" value="1"/>
</dbReference>
<reference evidence="3 4" key="1">
    <citation type="journal article" date="2012" name="Genet. Mol. Biol.">
        <title>Analysis of 16S rRNA and mxaF genes revealing insights into Methylobacterium niche-specific plant association.</title>
        <authorList>
            <person name="Dourado M.N."/>
            <person name="Andreote F.D."/>
            <person name="Dini-Andreote F."/>
            <person name="Conti R."/>
            <person name="Araujo J.M."/>
            <person name="Araujo W.L."/>
        </authorList>
    </citation>
    <scope>NUCLEOTIDE SEQUENCE [LARGE SCALE GENOMIC DNA]</scope>
    <source>
        <strain evidence="3 4">SR1.6/4</strain>
    </source>
</reference>
<name>A0ABU7TG29_9HYPH</name>
<evidence type="ECO:0000313" key="3">
    <source>
        <dbReference type="EMBL" id="MEE7459626.1"/>
    </source>
</evidence>
<dbReference type="CDD" id="cd00293">
    <property type="entry name" value="USP-like"/>
    <property type="match status" value="1"/>
</dbReference>
<dbReference type="Proteomes" id="UP001349262">
    <property type="component" value="Unassembled WGS sequence"/>
</dbReference>
<evidence type="ECO:0000313" key="4">
    <source>
        <dbReference type="Proteomes" id="UP001349262"/>
    </source>
</evidence>